<sequence>MLMCGDPFYPANLGCNFD</sequence>
<accession>A0A2P2L8A1</accession>
<dbReference type="EMBL" id="GGEC01033718">
    <property type="protein sequence ID" value="MBX14202.1"/>
    <property type="molecule type" value="Transcribed_RNA"/>
</dbReference>
<evidence type="ECO:0000313" key="1">
    <source>
        <dbReference type="EMBL" id="MBX14202.1"/>
    </source>
</evidence>
<name>A0A2P2L8A1_RHIMU</name>
<proteinExistence type="predicted"/>
<protein>
    <submittedName>
        <fullName evidence="1">Uncharacterized protein</fullName>
    </submittedName>
</protein>
<organism evidence="1">
    <name type="scientific">Rhizophora mucronata</name>
    <name type="common">Asiatic mangrove</name>
    <dbReference type="NCBI Taxonomy" id="61149"/>
    <lineage>
        <taxon>Eukaryota</taxon>
        <taxon>Viridiplantae</taxon>
        <taxon>Streptophyta</taxon>
        <taxon>Embryophyta</taxon>
        <taxon>Tracheophyta</taxon>
        <taxon>Spermatophyta</taxon>
        <taxon>Magnoliopsida</taxon>
        <taxon>eudicotyledons</taxon>
        <taxon>Gunneridae</taxon>
        <taxon>Pentapetalae</taxon>
        <taxon>rosids</taxon>
        <taxon>fabids</taxon>
        <taxon>Malpighiales</taxon>
        <taxon>Rhizophoraceae</taxon>
        <taxon>Rhizophora</taxon>
    </lineage>
</organism>
<dbReference type="AlphaFoldDB" id="A0A2P2L8A1"/>
<reference evidence="1" key="1">
    <citation type="submission" date="2018-02" db="EMBL/GenBank/DDBJ databases">
        <title>Rhizophora mucronata_Transcriptome.</title>
        <authorList>
            <person name="Meera S.P."/>
            <person name="Sreeshan A."/>
            <person name="Augustine A."/>
        </authorList>
    </citation>
    <scope>NUCLEOTIDE SEQUENCE</scope>
    <source>
        <tissue evidence="1">Leaf</tissue>
    </source>
</reference>